<evidence type="ECO:0000313" key="1">
    <source>
        <dbReference type="EMBL" id="KDO18587.1"/>
    </source>
</evidence>
<sequence>MAAASEDPSLARRIDSATLADVARMLPRLEDLPPALAALNELSEAMDRVGHWPSLHCYAVPNASSDLGVAALPAFAHANIDQLPVARITSVCILKYQAKADPQLRIGTLYGDEAHVEDTDAHIHAYLPQSVMHAHQRVHKVFCGATHRFR</sequence>
<reference evidence="1 2" key="1">
    <citation type="journal article" date="2013" name="PLoS Genet.">
        <title>Distinctive expansion of potential virulence genes in the genome of the oomycete fish pathogen Saprolegnia parasitica.</title>
        <authorList>
            <person name="Jiang R.H."/>
            <person name="de Bruijn I."/>
            <person name="Haas B.J."/>
            <person name="Belmonte R."/>
            <person name="Lobach L."/>
            <person name="Christie J."/>
            <person name="van den Ackerveken G."/>
            <person name="Bottin A."/>
            <person name="Bulone V."/>
            <person name="Diaz-Moreno S.M."/>
            <person name="Dumas B."/>
            <person name="Fan L."/>
            <person name="Gaulin E."/>
            <person name="Govers F."/>
            <person name="Grenville-Briggs L.J."/>
            <person name="Horner N.R."/>
            <person name="Levin J.Z."/>
            <person name="Mammella M."/>
            <person name="Meijer H.J."/>
            <person name="Morris P."/>
            <person name="Nusbaum C."/>
            <person name="Oome S."/>
            <person name="Phillips A.J."/>
            <person name="van Rooyen D."/>
            <person name="Rzeszutek E."/>
            <person name="Saraiva M."/>
            <person name="Secombes C.J."/>
            <person name="Seidl M.F."/>
            <person name="Snel B."/>
            <person name="Stassen J.H."/>
            <person name="Sykes S."/>
            <person name="Tripathy S."/>
            <person name="van den Berg H."/>
            <person name="Vega-Arreguin J.C."/>
            <person name="Wawra S."/>
            <person name="Young S.K."/>
            <person name="Zeng Q."/>
            <person name="Dieguez-Uribeondo J."/>
            <person name="Russ C."/>
            <person name="Tyler B.M."/>
            <person name="van West P."/>
        </authorList>
    </citation>
    <scope>NUCLEOTIDE SEQUENCE [LARGE SCALE GENOMIC DNA]</scope>
    <source>
        <strain evidence="1 2">CBS 223.65</strain>
    </source>
</reference>
<dbReference type="VEuPathDB" id="FungiDB:SPRG_16007"/>
<dbReference type="Proteomes" id="UP000030745">
    <property type="component" value="Unassembled WGS sequence"/>
</dbReference>
<name>A0A067BVE0_SAPPC</name>
<dbReference type="EMBL" id="KK583416">
    <property type="protein sequence ID" value="KDO18587.1"/>
    <property type="molecule type" value="Genomic_DNA"/>
</dbReference>
<dbReference type="RefSeq" id="XP_012210700.1">
    <property type="nucleotide sequence ID" value="XM_012355310.1"/>
</dbReference>
<protein>
    <submittedName>
        <fullName evidence="1">Uncharacterized protein</fullName>
    </submittedName>
</protein>
<gene>
    <name evidence="1" type="ORF">SPRG_16007</name>
</gene>
<dbReference type="GeneID" id="24137675"/>
<dbReference type="KEGG" id="spar:SPRG_16007"/>
<accession>A0A067BVE0</accession>
<organism evidence="1 2">
    <name type="scientific">Saprolegnia parasitica (strain CBS 223.65)</name>
    <dbReference type="NCBI Taxonomy" id="695850"/>
    <lineage>
        <taxon>Eukaryota</taxon>
        <taxon>Sar</taxon>
        <taxon>Stramenopiles</taxon>
        <taxon>Oomycota</taxon>
        <taxon>Saprolegniomycetes</taxon>
        <taxon>Saprolegniales</taxon>
        <taxon>Saprolegniaceae</taxon>
        <taxon>Saprolegnia</taxon>
    </lineage>
</organism>
<proteinExistence type="predicted"/>
<dbReference type="AlphaFoldDB" id="A0A067BVE0"/>
<keyword evidence="2" id="KW-1185">Reference proteome</keyword>
<evidence type="ECO:0000313" key="2">
    <source>
        <dbReference type="Proteomes" id="UP000030745"/>
    </source>
</evidence>